<evidence type="ECO:0000313" key="3">
    <source>
        <dbReference type="Proteomes" id="UP000651010"/>
    </source>
</evidence>
<dbReference type="EMBL" id="JACZZA010000020">
    <property type="protein sequence ID" value="MBE1162990.1"/>
    <property type="molecule type" value="Genomic_DNA"/>
</dbReference>
<organism evidence="2 3">
    <name type="scientific">Dyella acidiphila</name>
    <dbReference type="NCBI Taxonomy" id="2775866"/>
    <lineage>
        <taxon>Bacteria</taxon>
        <taxon>Pseudomonadati</taxon>
        <taxon>Pseudomonadota</taxon>
        <taxon>Gammaproteobacteria</taxon>
        <taxon>Lysobacterales</taxon>
        <taxon>Rhodanobacteraceae</taxon>
        <taxon>Dyella</taxon>
    </lineage>
</organism>
<name>A0ABR9GG12_9GAMM</name>
<dbReference type="InterPro" id="IPR015002">
    <property type="entry name" value="T6SS_Tdi1_C"/>
</dbReference>
<protein>
    <submittedName>
        <fullName evidence="2">DUF1851 domain-containing protein</fullName>
    </submittedName>
</protein>
<evidence type="ECO:0000313" key="2">
    <source>
        <dbReference type="EMBL" id="MBE1162990.1"/>
    </source>
</evidence>
<dbReference type="Pfam" id="PF08906">
    <property type="entry name" value="T6SS_Tdi1_C"/>
    <property type="match status" value="1"/>
</dbReference>
<feature type="domain" description="T6SS immunity protein Tdi1 C-terminal" evidence="1">
    <location>
        <begin position="13"/>
        <end position="85"/>
    </location>
</feature>
<reference evidence="2 3" key="1">
    <citation type="submission" date="2020-09" db="EMBL/GenBank/DDBJ databases">
        <title>Dyella sp. 7MK23 isolated from forest soil.</title>
        <authorList>
            <person name="Fu J."/>
        </authorList>
    </citation>
    <scope>NUCLEOTIDE SEQUENCE [LARGE SCALE GENOMIC DNA]</scope>
    <source>
        <strain evidence="2 3">7MK23</strain>
    </source>
</reference>
<dbReference type="Proteomes" id="UP000651010">
    <property type="component" value="Unassembled WGS sequence"/>
</dbReference>
<sequence>MDIQRSSSTFIDKSFDWFFNDFLTSDEMLDQVLHRTLFLSLSARLSPLIYGECFIAQPWPRLGGSGSEDTYVKGLLSVYTNLVGQSVEQAMSIERARRS</sequence>
<evidence type="ECO:0000259" key="1">
    <source>
        <dbReference type="Pfam" id="PF08906"/>
    </source>
</evidence>
<accession>A0ABR9GG12</accession>
<proteinExistence type="predicted"/>
<keyword evidence="3" id="KW-1185">Reference proteome</keyword>
<comment type="caution">
    <text evidence="2">The sequence shown here is derived from an EMBL/GenBank/DDBJ whole genome shotgun (WGS) entry which is preliminary data.</text>
</comment>
<gene>
    <name evidence="2" type="ORF">IGX34_21605</name>
</gene>